<name>A0A8H4J080_9PEZI</name>
<dbReference type="Proteomes" id="UP000572817">
    <property type="component" value="Unassembled WGS sequence"/>
</dbReference>
<dbReference type="InterPro" id="IPR019826">
    <property type="entry name" value="Carboxylesterase_B_AS"/>
</dbReference>
<feature type="domain" description="Carboxylesterase type B" evidence="4">
    <location>
        <begin position="371"/>
        <end position="493"/>
    </location>
</feature>
<dbReference type="Pfam" id="PF00135">
    <property type="entry name" value="COesterase"/>
    <property type="match status" value="2"/>
</dbReference>
<proteinExistence type="inferred from homology"/>
<dbReference type="AlphaFoldDB" id="A0A8H4J080"/>
<evidence type="ECO:0000313" key="5">
    <source>
        <dbReference type="EMBL" id="KAF4310409.1"/>
    </source>
</evidence>
<dbReference type="EMBL" id="WWBZ02000016">
    <property type="protein sequence ID" value="KAF4310409.1"/>
    <property type="molecule type" value="Genomic_DNA"/>
</dbReference>
<sequence length="499" mass="54265">MLLPPFALLGLLATSASARYDGSIAITSNGPVIGHPANAAGVVEYLGIPYAQPPVGPLRFASPQKYTGNTTFIASHYGYTCPQTASARVDYPDRTPQAQRIVANFAGQLNHTQSEDCLTLNIWTKPESAKLKPVLVFIHGGRFTIGESNTPFFHGDKLAGHEDLVVVTLNYRVSIWGFPGQPGSTKNLAFHDQRLAVEWVRDNIEAFGGDSSKVVVSGQSAGGAAVDFWTYAYKEDPIASGIIPHSGNAFSFPTSNETTAASRWYNISAQVGCGSTGDVLDCMRSKDFTEIKTAVTKLRLPTVSGQGRSEAVFQPTVDNSTVFSLEDLIERTRTGNFAQIPYLIGNTHFEAGYYRWAAYGAGSILTEAQWDNFNLVTFTCPSTYGAAARSRFGVPSWLFRYGGDWDNVRLYPNSSAYHGSDMHMVFGNSAEVSGLPEEEAQVQLQQAVMHAWATFAKDPHKGLQELGWSRYENDALVELGFNKSAVPTFVSPQKYAASS</sequence>
<organism evidence="5 6">
    <name type="scientific">Botryosphaeria dothidea</name>
    <dbReference type="NCBI Taxonomy" id="55169"/>
    <lineage>
        <taxon>Eukaryota</taxon>
        <taxon>Fungi</taxon>
        <taxon>Dikarya</taxon>
        <taxon>Ascomycota</taxon>
        <taxon>Pezizomycotina</taxon>
        <taxon>Dothideomycetes</taxon>
        <taxon>Dothideomycetes incertae sedis</taxon>
        <taxon>Botryosphaeriales</taxon>
        <taxon>Botryosphaeriaceae</taxon>
        <taxon>Botryosphaeria</taxon>
    </lineage>
</organism>
<dbReference type="OrthoDB" id="408631at2759"/>
<accession>A0A8H4J080</accession>
<evidence type="ECO:0000256" key="1">
    <source>
        <dbReference type="ARBA" id="ARBA00005964"/>
    </source>
</evidence>
<reference evidence="5" key="1">
    <citation type="submission" date="2020-04" db="EMBL/GenBank/DDBJ databases">
        <title>Genome Assembly and Annotation of Botryosphaeria dothidea sdau 11-99, a Latent Pathogen of Apple Fruit Ring Rot in China.</title>
        <authorList>
            <person name="Yu C."/>
            <person name="Diao Y."/>
            <person name="Lu Q."/>
            <person name="Zhao J."/>
            <person name="Cui S."/>
            <person name="Peng C."/>
            <person name="He B."/>
            <person name="Liu H."/>
        </authorList>
    </citation>
    <scope>NUCLEOTIDE SEQUENCE [LARGE SCALE GENOMIC DNA]</scope>
    <source>
        <strain evidence="5">Sdau11-99</strain>
    </source>
</reference>
<dbReference type="PROSITE" id="PS00122">
    <property type="entry name" value="CARBOXYLESTERASE_B_1"/>
    <property type="match status" value="1"/>
</dbReference>
<keyword evidence="6" id="KW-1185">Reference proteome</keyword>
<dbReference type="PANTHER" id="PTHR11559">
    <property type="entry name" value="CARBOXYLESTERASE"/>
    <property type="match status" value="1"/>
</dbReference>
<dbReference type="Gene3D" id="3.40.50.1820">
    <property type="entry name" value="alpha/beta hydrolase"/>
    <property type="match status" value="2"/>
</dbReference>
<dbReference type="InterPro" id="IPR050309">
    <property type="entry name" value="Type-B_Carboxylest/Lipase"/>
</dbReference>
<evidence type="ECO:0000256" key="3">
    <source>
        <dbReference type="RuleBase" id="RU361235"/>
    </source>
</evidence>
<dbReference type="GO" id="GO:0016787">
    <property type="term" value="F:hydrolase activity"/>
    <property type="evidence" value="ECO:0007669"/>
    <property type="project" value="UniProtKB-KW"/>
</dbReference>
<comment type="caution">
    <text evidence="5">The sequence shown here is derived from an EMBL/GenBank/DDBJ whole genome shotgun (WGS) entry which is preliminary data.</text>
</comment>
<feature type="domain" description="Carboxylesterase type B" evidence="4">
    <location>
        <begin position="26"/>
        <end position="355"/>
    </location>
</feature>
<dbReference type="InterPro" id="IPR002018">
    <property type="entry name" value="CarbesteraseB"/>
</dbReference>
<feature type="signal peptide" evidence="3">
    <location>
        <begin position="1"/>
        <end position="18"/>
    </location>
</feature>
<keyword evidence="3" id="KW-0732">Signal</keyword>
<gene>
    <name evidence="5" type="ORF">GTA08_BOTSDO03377</name>
</gene>
<keyword evidence="2 3" id="KW-0378">Hydrolase</keyword>
<dbReference type="EC" id="3.1.1.-" evidence="3"/>
<evidence type="ECO:0000256" key="2">
    <source>
        <dbReference type="ARBA" id="ARBA00022801"/>
    </source>
</evidence>
<dbReference type="InterPro" id="IPR029058">
    <property type="entry name" value="AB_hydrolase_fold"/>
</dbReference>
<protein>
    <recommendedName>
        <fullName evidence="3">Carboxylic ester hydrolase</fullName>
        <ecNumber evidence="3">3.1.1.-</ecNumber>
    </recommendedName>
</protein>
<evidence type="ECO:0000313" key="6">
    <source>
        <dbReference type="Proteomes" id="UP000572817"/>
    </source>
</evidence>
<comment type="similarity">
    <text evidence="1 3">Belongs to the type-B carboxylesterase/lipase family.</text>
</comment>
<evidence type="ECO:0000259" key="4">
    <source>
        <dbReference type="Pfam" id="PF00135"/>
    </source>
</evidence>
<dbReference type="SUPFAM" id="SSF53474">
    <property type="entry name" value="alpha/beta-Hydrolases"/>
    <property type="match status" value="1"/>
</dbReference>
<feature type="chain" id="PRO_5034253188" description="Carboxylic ester hydrolase" evidence="3">
    <location>
        <begin position="19"/>
        <end position="499"/>
    </location>
</feature>